<feature type="compositionally biased region" description="Low complexity" evidence="1">
    <location>
        <begin position="213"/>
        <end position="251"/>
    </location>
</feature>
<feature type="compositionally biased region" description="Polar residues" evidence="1">
    <location>
        <begin position="334"/>
        <end position="349"/>
    </location>
</feature>
<dbReference type="OMA" id="CIDDSSP"/>
<gene>
    <name evidence="4" type="ORF">HYPSUDRAFT_516676</name>
</gene>
<dbReference type="AlphaFoldDB" id="A0A0D2PM59"/>
<feature type="compositionally biased region" description="Polar residues" evidence="1">
    <location>
        <begin position="459"/>
        <end position="471"/>
    </location>
</feature>
<organism evidence="4 5">
    <name type="scientific">Hypholoma sublateritium (strain FD-334 SS-4)</name>
    <dbReference type="NCBI Taxonomy" id="945553"/>
    <lineage>
        <taxon>Eukaryota</taxon>
        <taxon>Fungi</taxon>
        <taxon>Dikarya</taxon>
        <taxon>Basidiomycota</taxon>
        <taxon>Agaricomycotina</taxon>
        <taxon>Agaricomycetes</taxon>
        <taxon>Agaricomycetidae</taxon>
        <taxon>Agaricales</taxon>
        <taxon>Agaricineae</taxon>
        <taxon>Strophariaceae</taxon>
        <taxon>Hypholoma</taxon>
    </lineage>
</organism>
<accession>A0A0D2PM59</accession>
<keyword evidence="5" id="KW-1185">Reference proteome</keyword>
<reference evidence="5" key="1">
    <citation type="submission" date="2014-04" db="EMBL/GenBank/DDBJ databases">
        <title>Evolutionary Origins and Diversification of the Mycorrhizal Mutualists.</title>
        <authorList>
            <consortium name="DOE Joint Genome Institute"/>
            <consortium name="Mycorrhizal Genomics Consortium"/>
            <person name="Kohler A."/>
            <person name="Kuo A."/>
            <person name="Nagy L.G."/>
            <person name="Floudas D."/>
            <person name="Copeland A."/>
            <person name="Barry K.W."/>
            <person name="Cichocki N."/>
            <person name="Veneault-Fourrey C."/>
            <person name="LaButti K."/>
            <person name="Lindquist E.A."/>
            <person name="Lipzen A."/>
            <person name="Lundell T."/>
            <person name="Morin E."/>
            <person name="Murat C."/>
            <person name="Riley R."/>
            <person name="Ohm R."/>
            <person name="Sun H."/>
            <person name="Tunlid A."/>
            <person name="Henrissat B."/>
            <person name="Grigoriev I.V."/>
            <person name="Hibbett D.S."/>
            <person name="Martin F."/>
        </authorList>
    </citation>
    <scope>NUCLEOTIDE SEQUENCE [LARGE SCALE GENOMIC DNA]</scope>
    <source>
        <strain evidence="5">FD-334 SS-4</strain>
    </source>
</reference>
<keyword evidence="2" id="KW-0812">Transmembrane</keyword>
<evidence type="ECO:0000313" key="5">
    <source>
        <dbReference type="Proteomes" id="UP000054270"/>
    </source>
</evidence>
<sequence length="545" mass="56878">MSSLFSLLAAVLSFLYAFPLAAAFTFSFSQPPSQCDNLPITWSGGTPPFQLSIIHLFGTQRNVSIPTSAFNNGQGSYSVQIPLAKGEQMMLMMSDATGFNTGGTSNILNVAASQGGSCNTTDPGISFSYQLNTALQQCRPFTFSDYTGAVQPVTISAIIPGGNAFLLSPPVGPTSFDWNAAVARGTSVVFVMTDSQGRAGGVSDIEIITSSDDSSCLNSNSPSSTASPPSTPTTSTPTTTSTSGAANPSSTADPSHGFSIAAIAGTVIGGLLFLALAITLGLFFLHKKRDANNSANNFRRHSRIVDPGMDLAYNPGSGPGAPPYGIPPPGSHHTPASSYPYSSGGTAANPSDPFLDSHSTSIPGTVRSQVPIQFDAASMYTDAQYPHSEAGTFEMPSQYQYGPSPSQTQLYPPSARNHPPPNGTIDPFSPTITASTEYDSFGSHSRSQSQSQSMPQGSAVNRTSTSTSTAQRKAAAAGMTAYKPSRYILHTDVEDALPPTVEDEEVIELPPQYSERRVPGSAPPPIPPSSAHAGHPPGEESLLPY</sequence>
<keyword evidence="2" id="KW-1133">Transmembrane helix</keyword>
<dbReference type="OrthoDB" id="2591431at2759"/>
<keyword evidence="2" id="KW-0472">Membrane</keyword>
<evidence type="ECO:0000313" key="4">
    <source>
        <dbReference type="EMBL" id="KJA29411.1"/>
    </source>
</evidence>
<dbReference type="PANTHER" id="PTHR37487">
    <property type="entry name" value="CHROMOSOME 1, WHOLE GENOME SHOTGUN SEQUENCE"/>
    <property type="match status" value="1"/>
</dbReference>
<feature type="region of interest" description="Disordered" evidence="1">
    <location>
        <begin position="213"/>
        <end position="252"/>
    </location>
</feature>
<feature type="compositionally biased region" description="Low complexity" evidence="1">
    <location>
        <begin position="440"/>
        <end position="458"/>
    </location>
</feature>
<feature type="region of interest" description="Disordered" evidence="1">
    <location>
        <begin position="312"/>
        <end position="362"/>
    </location>
</feature>
<feature type="region of interest" description="Disordered" evidence="1">
    <location>
        <begin position="497"/>
        <end position="545"/>
    </location>
</feature>
<feature type="region of interest" description="Disordered" evidence="1">
    <location>
        <begin position="393"/>
        <end position="479"/>
    </location>
</feature>
<evidence type="ECO:0000256" key="3">
    <source>
        <dbReference type="SAM" id="SignalP"/>
    </source>
</evidence>
<dbReference type="STRING" id="945553.A0A0D2PM59"/>
<feature type="signal peptide" evidence="3">
    <location>
        <begin position="1"/>
        <end position="23"/>
    </location>
</feature>
<evidence type="ECO:0000256" key="1">
    <source>
        <dbReference type="SAM" id="MobiDB-lite"/>
    </source>
</evidence>
<keyword evidence="3" id="KW-0732">Signal</keyword>
<dbReference type="Proteomes" id="UP000054270">
    <property type="component" value="Unassembled WGS sequence"/>
</dbReference>
<dbReference type="EMBL" id="KN817519">
    <property type="protein sequence ID" value="KJA29411.1"/>
    <property type="molecule type" value="Genomic_DNA"/>
</dbReference>
<feature type="compositionally biased region" description="Polar residues" evidence="1">
    <location>
        <begin position="395"/>
        <end position="411"/>
    </location>
</feature>
<dbReference type="PANTHER" id="PTHR37487:SF3">
    <property type="entry name" value="CLEAVAGE_POLYADENYLATION SPECIFICITY FACTOR A SUBUNIT N-TERMINAL DOMAIN-CONTAINING PROTEIN"/>
    <property type="match status" value="1"/>
</dbReference>
<evidence type="ECO:0000256" key="2">
    <source>
        <dbReference type="SAM" id="Phobius"/>
    </source>
</evidence>
<feature type="transmembrane region" description="Helical" evidence="2">
    <location>
        <begin position="258"/>
        <end position="285"/>
    </location>
</feature>
<name>A0A0D2PM59_HYPSF</name>
<proteinExistence type="predicted"/>
<dbReference type="CDD" id="cd12087">
    <property type="entry name" value="TM_EGFR-like"/>
    <property type="match status" value="1"/>
</dbReference>
<protein>
    <recommendedName>
        <fullName evidence="6">Mid2 domain-containing protein</fullName>
    </recommendedName>
</protein>
<feature type="chain" id="PRO_5002248682" description="Mid2 domain-containing protein" evidence="3">
    <location>
        <begin position="24"/>
        <end position="545"/>
    </location>
</feature>
<evidence type="ECO:0008006" key="6">
    <source>
        <dbReference type="Google" id="ProtNLM"/>
    </source>
</evidence>
<feature type="compositionally biased region" description="Pro residues" evidence="1">
    <location>
        <begin position="320"/>
        <end position="330"/>
    </location>
</feature>